<protein>
    <recommendedName>
        <fullName evidence="5">RRM domain-containing protein</fullName>
    </recommendedName>
</protein>
<dbReference type="AlphaFoldDB" id="A0A0B7B9M1"/>
<keyword evidence="1" id="KW-0677">Repeat</keyword>
<dbReference type="PANTHER" id="PTHR48032">
    <property type="entry name" value="RNA-BINDING PROTEIN MUSASHI HOMOLOG RBP6"/>
    <property type="match status" value="1"/>
</dbReference>
<evidence type="ECO:0000256" key="1">
    <source>
        <dbReference type="ARBA" id="ARBA00022737"/>
    </source>
</evidence>
<evidence type="ECO:0000259" key="5">
    <source>
        <dbReference type="PROSITE" id="PS50102"/>
    </source>
</evidence>
<dbReference type="Gene3D" id="3.30.70.330">
    <property type="match status" value="2"/>
</dbReference>
<dbReference type="PROSITE" id="PS50102">
    <property type="entry name" value="RRM"/>
    <property type="match status" value="2"/>
</dbReference>
<dbReference type="SMART" id="SM00360">
    <property type="entry name" value="RRM"/>
    <property type="match status" value="2"/>
</dbReference>
<gene>
    <name evidence="6" type="primary">ORF171920</name>
</gene>
<keyword evidence="2 3" id="KW-0694">RNA-binding</keyword>
<name>A0A0B7B9M1_9EUPU</name>
<feature type="domain" description="RRM" evidence="5">
    <location>
        <begin position="113"/>
        <end position="190"/>
    </location>
</feature>
<evidence type="ECO:0000313" key="6">
    <source>
        <dbReference type="EMBL" id="CEK89607.1"/>
    </source>
</evidence>
<reference evidence="6" key="1">
    <citation type="submission" date="2014-12" db="EMBL/GenBank/DDBJ databases">
        <title>Insight into the proteome of Arion vulgaris.</title>
        <authorList>
            <person name="Aradska J."/>
            <person name="Bulat T."/>
            <person name="Smidak R."/>
            <person name="Sarate P."/>
            <person name="Gangsoo J."/>
            <person name="Sialana F."/>
            <person name="Bilban M."/>
            <person name="Lubec G."/>
        </authorList>
    </citation>
    <scope>NUCLEOTIDE SEQUENCE</scope>
    <source>
        <tissue evidence="6">Skin</tissue>
    </source>
</reference>
<dbReference type="EMBL" id="HACG01042742">
    <property type="protein sequence ID" value="CEK89607.1"/>
    <property type="molecule type" value="Transcribed_RNA"/>
</dbReference>
<feature type="region of interest" description="Disordered" evidence="4">
    <location>
        <begin position="233"/>
        <end position="372"/>
    </location>
</feature>
<feature type="compositionally biased region" description="Gly residues" evidence="4">
    <location>
        <begin position="257"/>
        <end position="283"/>
    </location>
</feature>
<evidence type="ECO:0000256" key="2">
    <source>
        <dbReference type="ARBA" id="ARBA00022884"/>
    </source>
</evidence>
<feature type="domain" description="RRM" evidence="5">
    <location>
        <begin position="4"/>
        <end position="77"/>
    </location>
</feature>
<dbReference type="PANTHER" id="PTHR48032:SF6">
    <property type="entry name" value="RNA-BINDING (RRM_RBD_RNP MOTIFS) FAMILY PROTEIN"/>
    <property type="match status" value="1"/>
</dbReference>
<dbReference type="SUPFAM" id="SSF54928">
    <property type="entry name" value="RNA-binding domain, RBD"/>
    <property type="match status" value="2"/>
</dbReference>
<evidence type="ECO:0000256" key="4">
    <source>
        <dbReference type="SAM" id="MobiDB-lite"/>
    </source>
</evidence>
<feature type="compositionally biased region" description="Gly residues" evidence="4">
    <location>
        <begin position="354"/>
        <end position="365"/>
    </location>
</feature>
<dbReference type="InterPro" id="IPR012677">
    <property type="entry name" value="Nucleotide-bd_a/b_plait_sf"/>
</dbReference>
<feature type="compositionally biased region" description="Gly residues" evidence="4">
    <location>
        <begin position="83"/>
        <end position="107"/>
    </location>
</feature>
<proteinExistence type="predicted"/>
<dbReference type="CDD" id="cd12325">
    <property type="entry name" value="RRM1_hnRNPA_hnRNPD_like"/>
    <property type="match status" value="1"/>
</dbReference>
<sequence>MEKGKIFVGGLSWDTDKDALQAYFAQYGEVTDCVVMNNPQTGKSRGFGFVTFRDTAAVDVILATPKHTIDGRNVDAKACSARGSGGGGGGERQSGGRSSGGGGGGSGYTGRTTKIFIGGLPNDANDDNLKSCFSRFGQVLDVVIMYDQEKNRPRGFGFLTFDSEEAVETAVKEHYVDFSGKKIECKRAEPRQGGAGRGGKAMGGGGGGYNGYSGDQNWGGMGDGTNNWNQYGYGQQQPQPAGYGGFGQQNYEQGNWGQPGFGQNYGQGWGGQQGGYAGQGYSQGYGQQPPQQQPPPPQNWGAQPPNGQVQGQGYGGYSGPGFSGGQGGYSAGGNYSGSQDGYGGGYPQNQPQGGKSGSTGGGSSGGYHPYKR</sequence>
<evidence type="ECO:0000256" key="3">
    <source>
        <dbReference type="PROSITE-ProRule" id="PRU00176"/>
    </source>
</evidence>
<organism evidence="6">
    <name type="scientific">Arion vulgaris</name>
    <dbReference type="NCBI Taxonomy" id="1028688"/>
    <lineage>
        <taxon>Eukaryota</taxon>
        <taxon>Metazoa</taxon>
        <taxon>Spiralia</taxon>
        <taxon>Lophotrochozoa</taxon>
        <taxon>Mollusca</taxon>
        <taxon>Gastropoda</taxon>
        <taxon>Heterobranchia</taxon>
        <taxon>Euthyneura</taxon>
        <taxon>Panpulmonata</taxon>
        <taxon>Eupulmonata</taxon>
        <taxon>Stylommatophora</taxon>
        <taxon>Helicina</taxon>
        <taxon>Arionoidea</taxon>
        <taxon>Arionidae</taxon>
        <taxon>Arion</taxon>
    </lineage>
</organism>
<dbReference type="GO" id="GO:0003729">
    <property type="term" value="F:mRNA binding"/>
    <property type="evidence" value="ECO:0007669"/>
    <property type="project" value="TreeGrafter"/>
</dbReference>
<dbReference type="InterPro" id="IPR035979">
    <property type="entry name" value="RBD_domain_sf"/>
</dbReference>
<dbReference type="InterPro" id="IPR000504">
    <property type="entry name" value="RRM_dom"/>
</dbReference>
<feature type="compositionally biased region" description="Gly residues" evidence="4">
    <location>
        <begin position="310"/>
        <end position="346"/>
    </location>
</feature>
<dbReference type="GO" id="GO:0006417">
    <property type="term" value="P:regulation of translation"/>
    <property type="evidence" value="ECO:0007669"/>
    <property type="project" value="TreeGrafter"/>
</dbReference>
<feature type="compositionally biased region" description="Low complexity" evidence="4">
    <location>
        <begin position="299"/>
        <end position="309"/>
    </location>
</feature>
<dbReference type="Pfam" id="PF00076">
    <property type="entry name" value="RRM_1"/>
    <property type="match status" value="2"/>
</dbReference>
<accession>A0A0B7B9M1</accession>
<feature type="region of interest" description="Disordered" evidence="4">
    <location>
        <begin position="80"/>
        <end position="107"/>
    </location>
</feature>